<accession>K0KQI2</accession>
<sequence length="622" mass="71903">MENSSVNETSHNNEIQLIAEDLLDDDSIIEGYIKIMNKHSNLKISTSSDPVEAKESVTEFRDAFLIPMIKRLIRGSDTNNRLGLMLFIRISIGLPDFNLATAPGFKDLWESGETVSKPSKNSLSKACLDQNIYAKVKFIEIEDQEVAKILKRILVDVTSKLKSLDDEAIEDIMSGIGIHQFFNLDEEPLDVLNESVTEYYVLGKILNPIRLLYNLTLAEGYKLKTSLQKAEYLKRQRFENLPSGDLKLSKHTFHVFLDITLALKPPGSNESYNFANFEIKIYNCLSIFSGIGTTNFKCLLLIKINFGKELEDFLSDPENPTNKVPFLFKLVNIKDSGITAQASLLTMIHDEIENFSEPKYREKIYQIQRLKDICLKSNSEFVATLIEWTQRNFFELRFYPLYEIDYCPDISSEKYISLFHNGSGENPQVLLISKRLYKSLFKIKPTRIEDHGLVVLSIYDPTRYQIQNYTEDDTLGLKKAKNLFMDKYKNQMKAIDIIKKFNMKNENKVNVLTHFRDGNMKLKIKNFSYYVGNYIIREHVTDRPCTKEDFNEAIEQLNYLRDAGIQLEKIEVTDIFMSKGKCYLTNFDNATFEKTKEVNPLCLSKLEKLRDNAEKSKKPKHQ</sequence>
<gene>
    <name evidence="1" type="ORF">BN7_3069</name>
</gene>
<evidence type="ECO:0000313" key="2">
    <source>
        <dbReference type="Proteomes" id="UP000009328"/>
    </source>
</evidence>
<dbReference type="HOGENOM" id="CLU_425268_0_0_1"/>
<name>K0KQI2_WICCF</name>
<dbReference type="Proteomes" id="UP000009328">
    <property type="component" value="Unassembled WGS sequence"/>
</dbReference>
<proteinExistence type="predicted"/>
<dbReference type="EMBL" id="CAIF01000082">
    <property type="protein sequence ID" value="CCH43518.1"/>
    <property type="molecule type" value="Genomic_DNA"/>
</dbReference>
<dbReference type="InParanoid" id="K0KQI2"/>
<reference evidence="1 2" key="1">
    <citation type="journal article" date="2012" name="Eukaryot. Cell">
        <title>Draft genome sequence of Wickerhamomyces ciferrii NRRL Y-1031 F-60-10.</title>
        <authorList>
            <person name="Schneider J."/>
            <person name="Andrea H."/>
            <person name="Blom J."/>
            <person name="Jaenicke S."/>
            <person name="Ruckert C."/>
            <person name="Schorsch C."/>
            <person name="Szczepanowski R."/>
            <person name="Farwick M."/>
            <person name="Goesmann A."/>
            <person name="Puhler A."/>
            <person name="Schaffer S."/>
            <person name="Tauch A."/>
            <person name="Kohler T."/>
            <person name="Brinkrolf K."/>
        </authorList>
    </citation>
    <scope>NUCLEOTIDE SEQUENCE [LARGE SCALE GENOMIC DNA]</scope>
    <source>
        <strain evidence="2">ATCC 14091 / BCRC 22168 / CBS 111 / JCM 3599 / NBRC 0793 / NRRL Y-1031 F-60-10</strain>
    </source>
</reference>
<evidence type="ECO:0000313" key="1">
    <source>
        <dbReference type="EMBL" id="CCH43518.1"/>
    </source>
</evidence>
<dbReference type="AlphaFoldDB" id="K0KQI2"/>
<keyword evidence="2" id="KW-1185">Reference proteome</keyword>
<organism evidence="1 2">
    <name type="scientific">Wickerhamomyces ciferrii (strain ATCC 14091 / BCRC 22168 / CBS 111 / JCM 3599 / NBRC 0793 / NRRL Y-1031 F-60-10)</name>
    <name type="common">Yeast</name>
    <name type="synonym">Pichia ciferrii</name>
    <dbReference type="NCBI Taxonomy" id="1206466"/>
    <lineage>
        <taxon>Eukaryota</taxon>
        <taxon>Fungi</taxon>
        <taxon>Dikarya</taxon>
        <taxon>Ascomycota</taxon>
        <taxon>Saccharomycotina</taxon>
        <taxon>Saccharomycetes</taxon>
        <taxon>Phaffomycetales</taxon>
        <taxon>Wickerhamomycetaceae</taxon>
        <taxon>Wickerhamomyces</taxon>
    </lineage>
</organism>
<protein>
    <submittedName>
        <fullName evidence="1">Uncharacterized protein</fullName>
    </submittedName>
</protein>
<comment type="caution">
    <text evidence="1">The sequence shown here is derived from an EMBL/GenBank/DDBJ whole genome shotgun (WGS) entry which is preliminary data.</text>
</comment>